<protein>
    <submittedName>
        <fullName evidence="2">Uncharacterized protein</fullName>
    </submittedName>
</protein>
<organism evidence="1 2">
    <name type="scientific">Trichuris muris</name>
    <name type="common">Mouse whipworm</name>
    <dbReference type="NCBI Taxonomy" id="70415"/>
    <lineage>
        <taxon>Eukaryota</taxon>
        <taxon>Metazoa</taxon>
        <taxon>Ecdysozoa</taxon>
        <taxon>Nematoda</taxon>
        <taxon>Enoplea</taxon>
        <taxon>Dorylaimia</taxon>
        <taxon>Trichinellida</taxon>
        <taxon>Trichuridae</taxon>
        <taxon>Trichuris</taxon>
    </lineage>
</organism>
<evidence type="ECO:0000313" key="2">
    <source>
        <dbReference type="WBParaSite" id="TMUE_2000007839.1"/>
    </source>
</evidence>
<proteinExistence type="predicted"/>
<dbReference type="WBParaSite" id="TMUE_2000007839.1">
    <property type="protein sequence ID" value="TMUE_2000007839.1"/>
    <property type="gene ID" value="WBGene00295347"/>
</dbReference>
<keyword evidence="1" id="KW-1185">Reference proteome</keyword>
<accession>A0A5S6QKY8</accession>
<reference evidence="2" key="1">
    <citation type="submission" date="2019-12" db="UniProtKB">
        <authorList>
            <consortium name="WormBaseParasite"/>
        </authorList>
    </citation>
    <scope>IDENTIFICATION</scope>
</reference>
<dbReference type="AlphaFoldDB" id="A0A5S6QKY8"/>
<name>A0A5S6QKY8_TRIMR</name>
<sequence length="146" mass="16206">MDPTAPMCAFSANTEERYSYRCDQTLSRVWPNPVLMITSDGLKRRTVNFATQTTLGSHLAVVVVSHGKVGHVMAPSHVDWHDFLFGGSAPANAKLRDCFGTLGWEPSQWDTIGRLERRNVIAPLAGSRCPRRGLRAVNVEQTAERK</sequence>
<evidence type="ECO:0000313" key="1">
    <source>
        <dbReference type="Proteomes" id="UP000046395"/>
    </source>
</evidence>
<dbReference type="Proteomes" id="UP000046395">
    <property type="component" value="Unassembled WGS sequence"/>
</dbReference>